<dbReference type="GO" id="GO:0006361">
    <property type="term" value="P:transcription initiation at RNA polymerase I promoter"/>
    <property type="evidence" value="ECO:0007669"/>
    <property type="project" value="InterPro"/>
</dbReference>
<dbReference type="Pfam" id="PF05327">
    <property type="entry name" value="RRN3"/>
    <property type="match status" value="1"/>
</dbReference>
<reference evidence="3" key="1">
    <citation type="submission" date="2021-01" db="EMBL/GenBank/DDBJ databases">
        <authorList>
            <person name="Corre E."/>
            <person name="Pelletier E."/>
            <person name="Niang G."/>
            <person name="Scheremetjew M."/>
            <person name="Finn R."/>
            <person name="Kale V."/>
            <person name="Holt S."/>
            <person name="Cochrane G."/>
            <person name="Meng A."/>
            <person name="Brown T."/>
            <person name="Cohen L."/>
        </authorList>
    </citation>
    <scope>NUCLEOTIDE SEQUENCE</scope>
    <source>
        <strain evidence="3">CCCM811</strain>
    </source>
</reference>
<dbReference type="PANTHER" id="PTHR12790">
    <property type="entry name" value="TRANSCRIPTION INITIATION FACTOR IA RRN3"/>
    <property type="match status" value="1"/>
</dbReference>
<name>A0A7S3YGU1_9EUKA</name>
<dbReference type="GO" id="GO:0005634">
    <property type="term" value="C:nucleus"/>
    <property type="evidence" value="ECO:0007669"/>
    <property type="project" value="TreeGrafter"/>
</dbReference>
<comment type="similarity">
    <text evidence="1">Belongs to the RRN3 family.</text>
</comment>
<gene>
    <name evidence="3" type="ORF">LGLO00237_LOCUS4794</name>
</gene>
<feature type="region of interest" description="Disordered" evidence="2">
    <location>
        <begin position="396"/>
        <end position="432"/>
    </location>
</feature>
<feature type="region of interest" description="Disordered" evidence="2">
    <location>
        <begin position="254"/>
        <end position="288"/>
    </location>
</feature>
<dbReference type="GO" id="GO:0001042">
    <property type="term" value="F:RNA polymerase I core binding"/>
    <property type="evidence" value="ECO:0007669"/>
    <property type="project" value="TreeGrafter"/>
</dbReference>
<feature type="compositionally biased region" description="Basic and acidic residues" evidence="2">
    <location>
        <begin position="419"/>
        <end position="432"/>
    </location>
</feature>
<evidence type="ECO:0000256" key="1">
    <source>
        <dbReference type="ARBA" id="ARBA00010098"/>
    </source>
</evidence>
<dbReference type="AlphaFoldDB" id="A0A7S3YGU1"/>
<organism evidence="3">
    <name type="scientific">Lotharella globosa</name>
    <dbReference type="NCBI Taxonomy" id="91324"/>
    <lineage>
        <taxon>Eukaryota</taxon>
        <taxon>Sar</taxon>
        <taxon>Rhizaria</taxon>
        <taxon>Cercozoa</taxon>
        <taxon>Chlorarachniophyceae</taxon>
        <taxon>Lotharella</taxon>
    </lineage>
</organism>
<accession>A0A7S3YGU1</accession>
<dbReference type="GO" id="GO:0001181">
    <property type="term" value="F:RNA polymerase I general transcription initiation factor activity"/>
    <property type="evidence" value="ECO:0007669"/>
    <property type="project" value="InterPro"/>
</dbReference>
<sequence length="432" mass="47395">MFLRFLVARIASRTTPVGERRAAAAYVGGFLVRSRQLRQVTCLNFFKQLNVFAMHYQKMNGVALKRERVSPEDGAPHIVFYGVCQALFYVFTRRHSMFSALLRNSLGMDDLSLDKLVGSNLNPLRYIDPQISKGLTKSLVKLQIADCNKVLEYNAKFPSLDTPKPGVHAGGLTSAQRSLKKILYFPFEKCPLESLDGYLKSLYRTDHELEQELRLDNIQNSPLLSPGPPSVIQSPFTAASSPALSPAVYSINGRHVSGRGPTPSPPSTGCRVHPYGPTPPSSQSLAASSSPFVQARGGIQLPAILLPPAAHEEMQGAGSATNGRTAALRSENGFRAFHPSDGWRSSRPTGRLLDTLDSKLAAPARRIIDRNPSASPPLPSQNQNALYLRSSSFDSDASRVSLSPGFQSATVVHRTRSYSADRDTYRERDRKE</sequence>
<dbReference type="PANTHER" id="PTHR12790:SF0">
    <property type="entry name" value="RNA POLYMERASE I-SPECIFIC TRANSCRIPTION INITIATION FACTOR RRN3-RELATED"/>
    <property type="match status" value="1"/>
</dbReference>
<protein>
    <submittedName>
        <fullName evidence="3">Uncharacterized protein</fullName>
    </submittedName>
</protein>
<evidence type="ECO:0000313" key="3">
    <source>
        <dbReference type="EMBL" id="CAE0651230.1"/>
    </source>
</evidence>
<dbReference type="InterPro" id="IPR007991">
    <property type="entry name" value="RNA_pol_I_trans_ini_fac_RRN3"/>
</dbReference>
<evidence type="ECO:0000256" key="2">
    <source>
        <dbReference type="SAM" id="MobiDB-lite"/>
    </source>
</evidence>
<dbReference type="EMBL" id="HBIV01006556">
    <property type="protein sequence ID" value="CAE0651230.1"/>
    <property type="molecule type" value="Transcribed_RNA"/>
</dbReference>
<proteinExistence type="inferred from homology"/>